<comment type="caution">
    <text evidence="3">The sequence shown here is derived from an EMBL/GenBank/DDBJ whole genome shotgun (WGS) entry which is preliminary data.</text>
</comment>
<dbReference type="InterPro" id="IPR000835">
    <property type="entry name" value="HTH_MarR-typ"/>
</dbReference>
<organism evidence="3 4">
    <name type="scientific">Macrococcus carouselicus</name>
    <dbReference type="NCBI Taxonomy" id="69969"/>
    <lineage>
        <taxon>Bacteria</taxon>
        <taxon>Bacillati</taxon>
        <taxon>Bacillota</taxon>
        <taxon>Bacilli</taxon>
        <taxon>Bacillales</taxon>
        <taxon>Staphylococcaceae</taxon>
        <taxon>Macrococcus</taxon>
    </lineage>
</organism>
<gene>
    <name evidence="3" type="ORF">ERX40_03015</name>
</gene>
<dbReference type="PRINTS" id="PR00598">
    <property type="entry name" value="HTHMARR"/>
</dbReference>
<dbReference type="EMBL" id="SCWD01000001">
    <property type="protein sequence ID" value="TDM04155.1"/>
    <property type="molecule type" value="Genomic_DNA"/>
</dbReference>
<name>A0A9Q8CP47_9STAP</name>
<dbReference type="PROSITE" id="PS50995">
    <property type="entry name" value="HTH_MARR_2"/>
    <property type="match status" value="1"/>
</dbReference>
<evidence type="ECO:0000259" key="2">
    <source>
        <dbReference type="PROSITE" id="PS50995"/>
    </source>
</evidence>
<dbReference type="InterPro" id="IPR036388">
    <property type="entry name" value="WH-like_DNA-bd_sf"/>
</dbReference>
<dbReference type="PANTHER" id="PTHR33164:SF43">
    <property type="entry name" value="HTH-TYPE TRANSCRIPTIONAL REPRESSOR YETL"/>
    <property type="match status" value="1"/>
</dbReference>
<dbReference type="GO" id="GO:0006950">
    <property type="term" value="P:response to stress"/>
    <property type="evidence" value="ECO:0007669"/>
    <property type="project" value="TreeGrafter"/>
</dbReference>
<dbReference type="Pfam" id="PF12802">
    <property type="entry name" value="MarR_2"/>
    <property type="match status" value="1"/>
</dbReference>
<sequence length="135" mass="15470">MSEVYSAVKNMNKLNSEWNAVCRHILKGYDITYPQFRVLTGILELQQSNKRITQAQLSQHIGIDVMTLSTIIRNLEARRLLRRQESRSDTRAKNVYLTAVGISLTEEVEPIIDQAAELFFEDYPATLLKVLSKLS</sequence>
<keyword evidence="4" id="KW-1185">Reference proteome</keyword>
<reference evidence="3 4" key="1">
    <citation type="submission" date="2019-01" db="EMBL/GenBank/DDBJ databases">
        <title>Draft genome sequences of the type strains of six Macrococcus species.</title>
        <authorList>
            <person name="Mazhar S."/>
            <person name="Altermann E."/>
            <person name="Hill C."/>
            <person name="Mcauliffe O."/>
        </authorList>
    </citation>
    <scope>NUCLEOTIDE SEQUENCE [LARGE SCALE GENOMIC DNA]</scope>
    <source>
        <strain evidence="3 4">ATCC 51828</strain>
    </source>
</reference>
<evidence type="ECO:0000313" key="4">
    <source>
        <dbReference type="Proteomes" id="UP000295280"/>
    </source>
</evidence>
<evidence type="ECO:0000256" key="1">
    <source>
        <dbReference type="ARBA" id="ARBA00023125"/>
    </source>
</evidence>
<evidence type="ECO:0000313" key="3">
    <source>
        <dbReference type="EMBL" id="TDM04155.1"/>
    </source>
</evidence>
<dbReference type="SUPFAM" id="SSF46785">
    <property type="entry name" value="Winged helix' DNA-binding domain"/>
    <property type="match status" value="1"/>
</dbReference>
<dbReference type="GO" id="GO:0003677">
    <property type="term" value="F:DNA binding"/>
    <property type="evidence" value="ECO:0007669"/>
    <property type="project" value="UniProtKB-KW"/>
</dbReference>
<dbReference type="PANTHER" id="PTHR33164">
    <property type="entry name" value="TRANSCRIPTIONAL REGULATOR, MARR FAMILY"/>
    <property type="match status" value="1"/>
</dbReference>
<dbReference type="OrthoDB" id="9806864at2"/>
<dbReference type="InterPro" id="IPR039422">
    <property type="entry name" value="MarR/SlyA-like"/>
</dbReference>
<dbReference type="GO" id="GO:0003700">
    <property type="term" value="F:DNA-binding transcription factor activity"/>
    <property type="evidence" value="ECO:0007669"/>
    <property type="project" value="InterPro"/>
</dbReference>
<dbReference type="InterPro" id="IPR036390">
    <property type="entry name" value="WH_DNA-bd_sf"/>
</dbReference>
<dbReference type="AlphaFoldDB" id="A0A9Q8CP47"/>
<proteinExistence type="predicted"/>
<dbReference type="Gene3D" id="1.10.10.10">
    <property type="entry name" value="Winged helix-like DNA-binding domain superfamily/Winged helix DNA-binding domain"/>
    <property type="match status" value="1"/>
</dbReference>
<dbReference type="Proteomes" id="UP000295280">
    <property type="component" value="Unassembled WGS sequence"/>
</dbReference>
<protein>
    <submittedName>
        <fullName evidence="3">MarR family transcriptional regulator</fullName>
    </submittedName>
</protein>
<dbReference type="SMART" id="SM00347">
    <property type="entry name" value="HTH_MARR"/>
    <property type="match status" value="1"/>
</dbReference>
<accession>A0A9Q8CP47</accession>
<keyword evidence="1" id="KW-0238">DNA-binding</keyword>
<feature type="domain" description="HTH marR-type" evidence="2">
    <location>
        <begin position="1"/>
        <end position="135"/>
    </location>
</feature>